<protein>
    <submittedName>
        <fullName evidence="1">Uncharacterized protein</fullName>
    </submittedName>
</protein>
<evidence type="ECO:0000313" key="2">
    <source>
        <dbReference type="Proteomes" id="UP000318102"/>
    </source>
</evidence>
<accession>A0A559ID53</accession>
<reference evidence="1 2" key="1">
    <citation type="submission" date="2019-07" db="EMBL/GenBank/DDBJ databases">
        <authorList>
            <person name="Kim J."/>
        </authorList>
    </citation>
    <scope>NUCLEOTIDE SEQUENCE [LARGE SCALE GENOMIC DNA]</scope>
    <source>
        <strain evidence="1 2">N4</strain>
    </source>
</reference>
<proteinExistence type="predicted"/>
<dbReference type="RefSeq" id="WP_144995041.1">
    <property type="nucleotide sequence ID" value="NZ_VNJK01000007.1"/>
</dbReference>
<organism evidence="1 2">
    <name type="scientific">Paenibacillus agilis</name>
    <dbReference type="NCBI Taxonomy" id="3020863"/>
    <lineage>
        <taxon>Bacteria</taxon>
        <taxon>Bacillati</taxon>
        <taxon>Bacillota</taxon>
        <taxon>Bacilli</taxon>
        <taxon>Bacillales</taxon>
        <taxon>Paenibacillaceae</taxon>
        <taxon>Paenibacillus</taxon>
    </lineage>
</organism>
<keyword evidence="2" id="KW-1185">Reference proteome</keyword>
<comment type="caution">
    <text evidence="1">The sequence shown here is derived from an EMBL/GenBank/DDBJ whole genome shotgun (WGS) entry which is preliminary data.</text>
</comment>
<dbReference type="EMBL" id="VNJK01000007">
    <property type="protein sequence ID" value="TVX85556.1"/>
    <property type="molecule type" value="Genomic_DNA"/>
</dbReference>
<dbReference type="Proteomes" id="UP000318102">
    <property type="component" value="Unassembled WGS sequence"/>
</dbReference>
<name>A0A559ID53_9BACL</name>
<sequence length="117" mass="13951">MYGNVYAIYDHLRMIWYRQDMNVNPAGDLFDGYLPFYCDYCDTVVPRITRIAYQLTFEMIVRPRIDPSWVKNQVHIKFACCESCRYGPLALPQQLIGYHLTELRQDGNLIYTQERKE</sequence>
<dbReference type="AlphaFoldDB" id="A0A559ID53"/>
<gene>
    <name evidence="1" type="ORF">FPZ44_24685</name>
</gene>
<evidence type="ECO:0000313" key="1">
    <source>
        <dbReference type="EMBL" id="TVX85556.1"/>
    </source>
</evidence>
<dbReference type="OrthoDB" id="9855461at2"/>